<keyword evidence="1" id="KW-0812">Transmembrane</keyword>
<proteinExistence type="predicted"/>
<gene>
    <name evidence="2" type="ORF">ACFOUV_00510</name>
</gene>
<keyword evidence="1" id="KW-0472">Membrane</keyword>
<dbReference type="EMBL" id="JBHSAO010000001">
    <property type="protein sequence ID" value="MFC4022292.1"/>
    <property type="molecule type" value="Genomic_DNA"/>
</dbReference>
<accession>A0ABV8GUF9</accession>
<name>A0ABV8GUF9_9BACI</name>
<protein>
    <recommendedName>
        <fullName evidence="4">DUF5673 domain-containing protein</fullName>
    </recommendedName>
</protein>
<reference evidence="3" key="1">
    <citation type="journal article" date="2019" name="Int. J. Syst. Evol. Microbiol.">
        <title>The Global Catalogue of Microorganisms (GCM) 10K type strain sequencing project: providing services to taxonomists for standard genome sequencing and annotation.</title>
        <authorList>
            <consortium name="The Broad Institute Genomics Platform"/>
            <consortium name="The Broad Institute Genome Sequencing Center for Infectious Disease"/>
            <person name="Wu L."/>
            <person name="Ma J."/>
        </authorList>
    </citation>
    <scope>NUCLEOTIDE SEQUENCE [LARGE SCALE GENOMIC DNA]</scope>
    <source>
        <strain evidence="3">IBRC-M 10703</strain>
    </source>
</reference>
<keyword evidence="1" id="KW-1133">Transmembrane helix</keyword>
<feature type="transmembrane region" description="Helical" evidence="1">
    <location>
        <begin position="6"/>
        <end position="24"/>
    </location>
</feature>
<feature type="transmembrane region" description="Helical" evidence="1">
    <location>
        <begin position="62"/>
        <end position="80"/>
    </location>
</feature>
<comment type="caution">
    <text evidence="2">The sequence shown here is derived from an EMBL/GenBank/DDBJ whole genome shotgun (WGS) entry which is preliminary data.</text>
</comment>
<organism evidence="2 3">
    <name type="scientific">Oceanobacillus longus</name>
    <dbReference type="NCBI Taxonomy" id="930120"/>
    <lineage>
        <taxon>Bacteria</taxon>
        <taxon>Bacillati</taxon>
        <taxon>Bacillota</taxon>
        <taxon>Bacilli</taxon>
        <taxon>Bacillales</taxon>
        <taxon>Bacillaceae</taxon>
        <taxon>Oceanobacillus</taxon>
    </lineage>
</organism>
<evidence type="ECO:0000313" key="2">
    <source>
        <dbReference type="EMBL" id="MFC4022292.1"/>
    </source>
</evidence>
<dbReference type="Proteomes" id="UP001595772">
    <property type="component" value="Unassembled WGS sequence"/>
</dbReference>
<evidence type="ECO:0008006" key="4">
    <source>
        <dbReference type="Google" id="ProtNLM"/>
    </source>
</evidence>
<keyword evidence="3" id="KW-1185">Reference proteome</keyword>
<feature type="transmembrane region" description="Helical" evidence="1">
    <location>
        <begin position="86"/>
        <end position="108"/>
    </location>
</feature>
<evidence type="ECO:0000313" key="3">
    <source>
        <dbReference type="Proteomes" id="UP001595772"/>
    </source>
</evidence>
<evidence type="ECO:0000256" key="1">
    <source>
        <dbReference type="SAM" id="Phobius"/>
    </source>
</evidence>
<sequence>MDFLVWIFVAIVFYYAYRVIQVLIKMRKDIVLPVSAEELASIRKEPQKTVKPPTYSSQRAGIIFYILVLIYIIGMIILVWRHDVGFGLYFLIIFPIFHLSNFLNLFAVTKDGILCGARFASWKNIKSFEFLRIDVNHNYYGFSSEVNNQYELRIKTRFSTLSCVVTSEEMKAKLVGLLKEQGVEQKLEAEVI</sequence>
<dbReference type="RefSeq" id="WP_379494810.1">
    <property type="nucleotide sequence ID" value="NZ_JBHSAO010000001.1"/>
</dbReference>